<evidence type="ECO:0000256" key="1">
    <source>
        <dbReference type="SAM" id="MobiDB-lite"/>
    </source>
</evidence>
<dbReference type="InterPro" id="IPR056648">
    <property type="entry name" value="DUF7746"/>
</dbReference>
<dbReference type="STRING" id="22663.A0A2I0JHL6"/>
<evidence type="ECO:0000313" key="4">
    <source>
        <dbReference type="Proteomes" id="UP000233551"/>
    </source>
</evidence>
<proteinExistence type="predicted"/>
<accession>A0A2I0JHL6</accession>
<dbReference type="AlphaFoldDB" id="A0A2I0JHL6"/>
<comment type="caution">
    <text evidence="3">The sequence shown here is derived from an EMBL/GenBank/DDBJ whole genome shotgun (WGS) entry which is preliminary data.</text>
</comment>
<name>A0A2I0JHL6_PUNGR</name>
<gene>
    <name evidence="3" type="ORF">CRG98_023850</name>
</gene>
<organism evidence="3 4">
    <name type="scientific">Punica granatum</name>
    <name type="common">Pomegranate</name>
    <dbReference type="NCBI Taxonomy" id="22663"/>
    <lineage>
        <taxon>Eukaryota</taxon>
        <taxon>Viridiplantae</taxon>
        <taxon>Streptophyta</taxon>
        <taxon>Embryophyta</taxon>
        <taxon>Tracheophyta</taxon>
        <taxon>Spermatophyta</taxon>
        <taxon>Magnoliopsida</taxon>
        <taxon>eudicotyledons</taxon>
        <taxon>Gunneridae</taxon>
        <taxon>Pentapetalae</taxon>
        <taxon>rosids</taxon>
        <taxon>malvids</taxon>
        <taxon>Myrtales</taxon>
        <taxon>Lythraceae</taxon>
        <taxon>Punica</taxon>
    </lineage>
</organism>
<evidence type="ECO:0000313" key="3">
    <source>
        <dbReference type="EMBL" id="PKI55759.1"/>
    </source>
</evidence>
<dbReference type="Proteomes" id="UP000233551">
    <property type="component" value="Unassembled WGS sequence"/>
</dbReference>
<reference evidence="3 4" key="1">
    <citation type="submission" date="2017-11" db="EMBL/GenBank/DDBJ databases">
        <title>De-novo sequencing of pomegranate (Punica granatum L.) genome.</title>
        <authorList>
            <person name="Akparov Z."/>
            <person name="Amiraslanov A."/>
            <person name="Hajiyeva S."/>
            <person name="Abbasov M."/>
            <person name="Kaur K."/>
            <person name="Hamwieh A."/>
            <person name="Solovyev V."/>
            <person name="Salamov A."/>
            <person name="Braich B."/>
            <person name="Kosarev P."/>
            <person name="Mahmoud A."/>
            <person name="Hajiyev E."/>
            <person name="Babayeva S."/>
            <person name="Izzatullayeva V."/>
            <person name="Mammadov A."/>
            <person name="Mammadov A."/>
            <person name="Sharifova S."/>
            <person name="Ojaghi J."/>
            <person name="Eynullazada K."/>
            <person name="Bayramov B."/>
            <person name="Abdulazimova A."/>
            <person name="Shahmuradov I."/>
        </authorList>
    </citation>
    <scope>NUCLEOTIDE SEQUENCE [LARGE SCALE GENOMIC DNA]</scope>
    <source>
        <strain evidence="4">cv. AG2017</strain>
        <tissue evidence="3">Leaf</tissue>
    </source>
</reference>
<feature type="region of interest" description="Disordered" evidence="1">
    <location>
        <begin position="24"/>
        <end position="51"/>
    </location>
</feature>
<dbReference type="PANTHER" id="PTHR33054:SF9">
    <property type="entry name" value="CCHC-TYPE DOMAIN-CONTAINING PROTEIN"/>
    <property type="match status" value="1"/>
</dbReference>
<evidence type="ECO:0000259" key="2">
    <source>
        <dbReference type="Pfam" id="PF24925"/>
    </source>
</evidence>
<keyword evidence="4" id="KW-1185">Reference proteome</keyword>
<dbReference type="Pfam" id="PF24925">
    <property type="entry name" value="DUF7746"/>
    <property type="match status" value="1"/>
</dbReference>
<dbReference type="EMBL" id="PGOL01001679">
    <property type="protein sequence ID" value="PKI55759.1"/>
    <property type="molecule type" value="Genomic_DNA"/>
</dbReference>
<feature type="domain" description="DUF7746" evidence="2">
    <location>
        <begin position="92"/>
        <end position="151"/>
    </location>
</feature>
<protein>
    <recommendedName>
        <fullName evidence="2">DUF7746 domain-containing protein</fullName>
    </recommendedName>
</protein>
<dbReference type="PANTHER" id="PTHR33054">
    <property type="entry name" value="CCHC-TYPE DOMAIN-CONTAINING PROTEIN"/>
    <property type="match status" value="1"/>
</dbReference>
<sequence length="303" mass="33923">MKNINLQEESTSMSLPKMIVPETPLSGIEPGTPLKAAKQKTQESEGSNFNTIDKTGELNKIVWQEPQKPYYTTISAPDLVLEEKLNIVQNRYSANAIYQWNIDGQSEYNILSVLQQMTMVSNAYKIQTRLSDPAIAHMLIAGFTGEIIWDENNEDIPDAVATLVFAISQHFVGDPSHLKDKNLELLSNLKCKRLSDFRQYKDTFLTRVAWKLCPIVRAAVHRLPVRAPSFFTVGLSRGRQVHNLAIDLGGSYSQRNCVRSFGGEPDIITIVGICLFCRERTAAPNLTLTTIALRSRVTLSIVL</sequence>